<evidence type="ECO:0000313" key="3">
    <source>
        <dbReference type="Proteomes" id="UP001321486"/>
    </source>
</evidence>
<proteinExistence type="predicted"/>
<gene>
    <name evidence="2" type="ORF">GCM10025867_26000</name>
</gene>
<keyword evidence="3" id="KW-1185">Reference proteome</keyword>
<evidence type="ECO:0000313" key="2">
    <source>
        <dbReference type="EMBL" id="BDZ50359.1"/>
    </source>
</evidence>
<protein>
    <submittedName>
        <fullName evidence="2">Uncharacterized protein</fullName>
    </submittedName>
</protein>
<accession>A0ABN6XZA7</accession>
<feature type="compositionally biased region" description="Basic and acidic residues" evidence="1">
    <location>
        <begin position="27"/>
        <end position="60"/>
    </location>
</feature>
<organism evidence="2 3">
    <name type="scientific">Frondihabitans sucicola</name>
    <dbReference type="NCBI Taxonomy" id="1268041"/>
    <lineage>
        <taxon>Bacteria</taxon>
        <taxon>Bacillati</taxon>
        <taxon>Actinomycetota</taxon>
        <taxon>Actinomycetes</taxon>
        <taxon>Micrococcales</taxon>
        <taxon>Microbacteriaceae</taxon>
        <taxon>Frondihabitans</taxon>
    </lineage>
</organism>
<dbReference type="Proteomes" id="UP001321486">
    <property type="component" value="Chromosome"/>
</dbReference>
<sequence length="106" mass="11802">MEPGEPVDDGEAEVVAQLGRAPTRRQRLGDDLAPFERHDEERYVEHLAGLTRREDGRDGNTARAPDGGERGGFPQDVVDARRQRRGGGRRITTLRAPSLARYVRLA</sequence>
<reference evidence="3" key="1">
    <citation type="journal article" date="2019" name="Int. J. Syst. Evol. Microbiol.">
        <title>The Global Catalogue of Microorganisms (GCM) 10K type strain sequencing project: providing services to taxonomists for standard genome sequencing and annotation.</title>
        <authorList>
            <consortium name="The Broad Institute Genomics Platform"/>
            <consortium name="The Broad Institute Genome Sequencing Center for Infectious Disease"/>
            <person name="Wu L."/>
            <person name="Ma J."/>
        </authorList>
    </citation>
    <scope>NUCLEOTIDE SEQUENCE [LARGE SCALE GENOMIC DNA]</scope>
    <source>
        <strain evidence="3">NBRC 108728</strain>
    </source>
</reference>
<name>A0ABN6XZA7_9MICO</name>
<dbReference type="EMBL" id="AP027732">
    <property type="protein sequence ID" value="BDZ50359.1"/>
    <property type="molecule type" value="Genomic_DNA"/>
</dbReference>
<evidence type="ECO:0000256" key="1">
    <source>
        <dbReference type="SAM" id="MobiDB-lite"/>
    </source>
</evidence>
<feature type="region of interest" description="Disordered" evidence="1">
    <location>
        <begin position="17"/>
        <end position="88"/>
    </location>
</feature>